<name>A0AAN6I011_9ASCO</name>
<proteinExistence type="predicted"/>
<keyword evidence="2" id="KW-0812">Transmembrane</keyword>
<feature type="compositionally biased region" description="Basic and acidic residues" evidence="1">
    <location>
        <begin position="273"/>
        <end position="284"/>
    </location>
</feature>
<evidence type="ECO:0000313" key="4">
    <source>
        <dbReference type="EMBL" id="KAG7764178.1"/>
    </source>
</evidence>
<evidence type="ECO:0000313" key="3">
    <source>
        <dbReference type="EMBL" id="KAG7727007.1"/>
    </source>
</evidence>
<organism evidence="3 6">
    <name type="scientific">Ogataea haglerorum</name>
    <dbReference type="NCBI Taxonomy" id="1937702"/>
    <lineage>
        <taxon>Eukaryota</taxon>
        <taxon>Fungi</taxon>
        <taxon>Dikarya</taxon>
        <taxon>Ascomycota</taxon>
        <taxon>Saccharomycotina</taxon>
        <taxon>Pichiomycetes</taxon>
        <taxon>Pichiales</taxon>
        <taxon>Pichiaceae</taxon>
        <taxon>Ogataea</taxon>
    </lineage>
</organism>
<keyword evidence="5" id="KW-1185">Reference proteome</keyword>
<evidence type="ECO:0000256" key="1">
    <source>
        <dbReference type="SAM" id="MobiDB-lite"/>
    </source>
</evidence>
<evidence type="ECO:0000313" key="5">
    <source>
        <dbReference type="Proteomes" id="UP000697297"/>
    </source>
</evidence>
<evidence type="ECO:0000256" key="2">
    <source>
        <dbReference type="SAM" id="Phobius"/>
    </source>
</evidence>
<evidence type="ECO:0000313" key="6">
    <source>
        <dbReference type="Proteomes" id="UP000738402"/>
    </source>
</evidence>
<keyword evidence="2" id="KW-0472">Membrane</keyword>
<dbReference type="AlphaFoldDB" id="A0AAN6I011"/>
<reference evidence="3 5" key="1">
    <citation type="journal article" date="2021" name="G3 (Bethesda)">
        <title>Genomic diversity, chromosomal rearrangements, and interspecies hybridization in the ogataea polymorpha species complex.</title>
        <authorList>
            <person name="Hanson S.J."/>
            <person name="Cinneide E.O."/>
            <person name="Salzberg L.I."/>
            <person name="Wolfe K.H."/>
            <person name="McGowan J."/>
            <person name="Fitzpatrick D.A."/>
            <person name="Matlin K."/>
        </authorList>
    </citation>
    <scope>NUCLEOTIDE SEQUENCE</scope>
    <source>
        <strain evidence="4">81-436-3</strain>
        <strain evidence="3">83-405-1</strain>
    </source>
</reference>
<keyword evidence="2" id="KW-1133">Transmembrane helix</keyword>
<gene>
    <name evidence="3" type="ORF">KL933_002716</name>
    <name evidence="4" type="ORF">KL946_003618</name>
</gene>
<dbReference type="EMBL" id="JAHLUH010000007">
    <property type="protein sequence ID" value="KAG7727007.1"/>
    <property type="molecule type" value="Genomic_DNA"/>
</dbReference>
<feature type="transmembrane region" description="Helical" evidence="2">
    <location>
        <begin position="73"/>
        <end position="94"/>
    </location>
</feature>
<protein>
    <submittedName>
        <fullName evidence="3">Uncharacterized protein</fullName>
    </submittedName>
</protein>
<accession>A0AAN6I011</accession>
<feature type="region of interest" description="Disordered" evidence="1">
    <location>
        <begin position="249"/>
        <end position="284"/>
    </location>
</feature>
<feature type="compositionally biased region" description="Polar residues" evidence="1">
    <location>
        <begin position="1"/>
        <end position="19"/>
    </location>
</feature>
<dbReference type="Proteomes" id="UP000697297">
    <property type="component" value="Unassembled WGS sequence"/>
</dbReference>
<feature type="compositionally biased region" description="Polar residues" evidence="1">
    <location>
        <begin position="249"/>
        <end position="260"/>
    </location>
</feature>
<sequence length="284" mass="31143">MTQPDSNNFPTGKSEQPSSAPEVYMSTHYAPGDLPNNYNPPALNHDSPPKVGIPPSEIRNPFLQNTSAHQGTFYVIFLPIVAGFVLAFLIGSAYHRFRAKSQAKDANSTEESFDSDCTEPLDEGGAVLEFLRDRSRPVANEKTNPRCSNSGTTSLAKNEKIYYQPLAEKQEVTTLQLRKLEICPITSPPFTPPQRPLRTKKAISSILLDGFIETGEIPAIVEPLVSNGTKKHISDLHLCYTKPSPSEASRTFQSSNSCSGSPDRHLLNSKSLSRSDKGVRNPSN</sequence>
<feature type="region of interest" description="Disordered" evidence="1">
    <location>
        <begin position="1"/>
        <end position="58"/>
    </location>
</feature>
<comment type="caution">
    <text evidence="3">The sequence shown here is derived from an EMBL/GenBank/DDBJ whole genome shotgun (WGS) entry which is preliminary data.</text>
</comment>
<dbReference type="Proteomes" id="UP000738402">
    <property type="component" value="Unassembled WGS sequence"/>
</dbReference>
<dbReference type="EMBL" id="JAHLUN010000009">
    <property type="protein sequence ID" value="KAG7764178.1"/>
    <property type="molecule type" value="Genomic_DNA"/>
</dbReference>